<reference evidence="1 2" key="1">
    <citation type="journal article" date="2022" name="bioRxiv">
        <title>An ancient truncated duplication of the anti-Mullerian hormone receptor type 2 gene is a potential conserved master sex determinant in the Pangasiidae catfish family.</title>
        <authorList>
            <person name="Wen M."/>
            <person name="Pan Q."/>
            <person name="Jouanno E."/>
            <person name="Montfort J."/>
            <person name="Zahm M."/>
            <person name="Cabau C."/>
            <person name="Klopp C."/>
            <person name="Iampietro C."/>
            <person name="Roques C."/>
            <person name="Bouchez O."/>
            <person name="Castinel A."/>
            <person name="Donnadieu C."/>
            <person name="Parrinello H."/>
            <person name="Poncet C."/>
            <person name="Belmonte E."/>
            <person name="Gautier V."/>
            <person name="Avarre J.-C."/>
            <person name="Dugue R."/>
            <person name="Gustiano R."/>
            <person name="Ha T.T.T."/>
            <person name="Campet M."/>
            <person name="Sriphairoj K."/>
            <person name="Ribolli J."/>
            <person name="de Almeida F.L."/>
            <person name="Desvignes T."/>
            <person name="Postlethwait J.H."/>
            <person name="Bucao C.F."/>
            <person name="Robinson-Rechavi M."/>
            <person name="Bobe J."/>
            <person name="Herpin A."/>
            <person name="Guiguen Y."/>
        </authorList>
    </citation>
    <scope>NUCLEOTIDE SEQUENCE [LARGE SCALE GENOMIC DNA]</scope>
    <source>
        <strain evidence="1">YG-Dec2019</strain>
    </source>
</reference>
<gene>
    <name evidence="1" type="ORF">PGIGA_G00077800</name>
</gene>
<organism evidence="1 2">
    <name type="scientific">Pangasianodon gigas</name>
    <name type="common">Mekong giant catfish</name>
    <name type="synonym">Pangasius gigas</name>
    <dbReference type="NCBI Taxonomy" id="30993"/>
    <lineage>
        <taxon>Eukaryota</taxon>
        <taxon>Metazoa</taxon>
        <taxon>Chordata</taxon>
        <taxon>Craniata</taxon>
        <taxon>Vertebrata</taxon>
        <taxon>Euteleostomi</taxon>
        <taxon>Actinopterygii</taxon>
        <taxon>Neopterygii</taxon>
        <taxon>Teleostei</taxon>
        <taxon>Ostariophysi</taxon>
        <taxon>Siluriformes</taxon>
        <taxon>Pangasiidae</taxon>
        <taxon>Pangasianodon</taxon>
    </lineage>
</organism>
<protein>
    <submittedName>
        <fullName evidence="1">Uncharacterized protein</fullName>
    </submittedName>
</protein>
<evidence type="ECO:0000313" key="2">
    <source>
        <dbReference type="Proteomes" id="UP000829447"/>
    </source>
</evidence>
<name>A0ACC5X925_PANGG</name>
<comment type="caution">
    <text evidence="1">The sequence shown here is derived from an EMBL/GenBank/DDBJ whole genome shotgun (WGS) entry which is preliminary data.</text>
</comment>
<evidence type="ECO:0000313" key="1">
    <source>
        <dbReference type="EMBL" id="MCI4387749.1"/>
    </source>
</evidence>
<dbReference type="Proteomes" id="UP000829447">
    <property type="component" value="Linkage Group LG16"/>
</dbReference>
<sequence>MKTRYNGADLKKQKRASRKARRPTKAYSSYIYRLKKASPAVTDTVAVPGWLRAELCTRVGTEAARLAKFNRRGTITQREVCSAVRALRKVTRRTTAHAQ</sequence>
<proteinExistence type="predicted"/>
<dbReference type="EMBL" id="CM040469">
    <property type="protein sequence ID" value="MCI4387749.1"/>
    <property type="molecule type" value="Genomic_DNA"/>
</dbReference>
<accession>A0ACC5X925</accession>
<keyword evidence="2" id="KW-1185">Reference proteome</keyword>